<dbReference type="EMBL" id="JBCHKQ010000001">
    <property type="protein sequence ID" value="MEM5947599.1"/>
    <property type="molecule type" value="Genomic_DNA"/>
</dbReference>
<keyword evidence="3" id="KW-1185">Reference proteome</keyword>
<dbReference type="Gene3D" id="3.40.50.11440">
    <property type="match status" value="1"/>
</dbReference>
<protein>
    <submittedName>
        <fullName evidence="2">Lactate racemase domain-containing protein</fullName>
    </submittedName>
</protein>
<evidence type="ECO:0000313" key="2">
    <source>
        <dbReference type="EMBL" id="MEM5947599.1"/>
    </source>
</evidence>
<organism evidence="2 3">
    <name type="scientific">Rarispira pelagica</name>
    <dbReference type="NCBI Taxonomy" id="3141764"/>
    <lineage>
        <taxon>Bacteria</taxon>
        <taxon>Pseudomonadati</taxon>
        <taxon>Spirochaetota</taxon>
        <taxon>Spirochaetia</taxon>
        <taxon>Winmispirales</taxon>
        <taxon>Winmispiraceae</taxon>
        <taxon>Rarispira</taxon>
    </lineage>
</organism>
<sequence>MIYFERGGEQLSLSDDDLKEGLYIALERFGKVNSALIVPPDITRLHSKAGELSCMAYHYLGDACKGVLPALGTHVPMTYEEKRKMYPDIPLDLFIDHNWRTDVVTLGEVPAEYVREVSEGKVSFSWPAQVNYHLLENHDLILSIGQVVPHEVIGLANYTKNIFVGTGGSEGINKSHYLGAVYGMERMMGRIHTPVRKVMGYAASHFCREIPILYVLTVLSPDDSGRLVVRGLYIGDDDACFEKAASLSQQVNITYLDQPVDKVVVYLDPHEYRSTWLGNKSIYRTRMAIADRGELIVLAPGVKEFGEDATIDRLIRKHGYKGTPYILAAVEKDNELRENLSAPAHLIHGSSEGRFTVTYAAGGLSKEEVESVGFNYMDSDKAIDLYMPEDLNAGWKEKNGERYYFIPNPGVGLWAWRKKFWEEE</sequence>
<accession>A0ABU9UAA1</accession>
<proteinExistence type="predicted"/>
<dbReference type="InterPro" id="IPR018657">
    <property type="entry name" value="LarA-like_N"/>
</dbReference>
<dbReference type="Pfam" id="PF09861">
    <property type="entry name" value="Lar_N"/>
    <property type="match status" value="1"/>
</dbReference>
<dbReference type="InterPro" id="IPR048068">
    <property type="entry name" value="LarA-like"/>
</dbReference>
<dbReference type="Proteomes" id="UP001466331">
    <property type="component" value="Unassembled WGS sequence"/>
</dbReference>
<comment type="caution">
    <text evidence="2">The sequence shown here is derived from an EMBL/GenBank/DDBJ whole genome shotgun (WGS) entry which is preliminary data.</text>
</comment>
<dbReference type="RefSeq" id="WP_420069042.1">
    <property type="nucleotide sequence ID" value="NZ_JBCHKQ010000001.1"/>
</dbReference>
<gene>
    <name evidence="2" type="ORF">WKV44_03480</name>
</gene>
<dbReference type="Gene3D" id="3.90.226.30">
    <property type="match status" value="1"/>
</dbReference>
<feature type="domain" description="LarA-like N-terminal" evidence="1">
    <location>
        <begin position="33"/>
        <end position="178"/>
    </location>
</feature>
<name>A0ABU9UAA1_9SPIR</name>
<evidence type="ECO:0000313" key="3">
    <source>
        <dbReference type="Proteomes" id="UP001466331"/>
    </source>
</evidence>
<evidence type="ECO:0000259" key="1">
    <source>
        <dbReference type="Pfam" id="PF09861"/>
    </source>
</evidence>
<reference evidence="2 3" key="1">
    <citation type="submission" date="2024-03" db="EMBL/GenBank/DDBJ databases">
        <title>Ignisphaera cupida sp. nov., a hyperthermophilic hydrolytic archaeon from a hot spring of Kamchatka, and proposal of Ignisphaeraceae fam. nov.</title>
        <authorList>
            <person name="Podosokorskaya O.A."/>
            <person name="Elcheninov A.G."/>
            <person name="Maltseva A.I."/>
            <person name="Zayulina K.S."/>
            <person name="Novikov A."/>
            <person name="Merkel A.Y."/>
        </authorList>
    </citation>
    <scope>NUCLEOTIDE SEQUENCE [LARGE SCALE GENOMIC DNA]</scope>
    <source>
        <strain evidence="2 3">38H-sp</strain>
    </source>
</reference>
<dbReference type="InterPro" id="IPR043166">
    <property type="entry name" value="LarA-like_C"/>
</dbReference>
<dbReference type="PANTHER" id="PTHR33171">
    <property type="entry name" value="LAR_N DOMAIN-CONTAINING PROTEIN"/>
    <property type="match status" value="1"/>
</dbReference>
<dbReference type="PANTHER" id="PTHR33171:SF17">
    <property type="entry name" value="LARA-LIKE N-TERMINAL DOMAIN-CONTAINING PROTEIN"/>
    <property type="match status" value="1"/>
</dbReference>